<evidence type="ECO:0000256" key="5">
    <source>
        <dbReference type="ARBA" id="ARBA00023239"/>
    </source>
</evidence>
<dbReference type="GO" id="GO:0006552">
    <property type="term" value="P:L-leucine catabolic process"/>
    <property type="evidence" value="ECO:0007669"/>
    <property type="project" value="TreeGrafter"/>
</dbReference>
<proteinExistence type="inferred from homology"/>
<dbReference type="InterPro" id="IPR000138">
    <property type="entry name" value="HMG_CoA_lyase_AS"/>
</dbReference>
<dbReference type="EMBL" id="CAKLBC010001429">
    <property type="protein sequence ID" value="CAH0491957.1"/>
    <property type="molecule type" value="Genomic_DNA"/>
</dbReference>
<dbReference type="PROSITE" id="PS50991">
    <property type="entry name" value="PYR_CT"/>
    <property type="match status" value="1"/>
</dbReference>
<dbReference type="SUPFAM" id="SSF51569">
    <property type="entry name" value="Aldolase"/>
    <property type="match status" value="1"/>
</dbReference>
<evidence type="ECO:0000256" key="1">
    <source>
        <dbReference type="ARBA" id="ARBA00005143"/>
    </source>
</evidence>
<dbReference type="Proteomes" id="UP001157938">
    <property type="component" value="Unassembled WGS sequence"/>
</dbReference>
<evidence type="ECO:0000256" key="2">
    <source>
        <dbReference type="ARBA" id="ARBA00009405"/>
    </source>
</evidence>
<protein>
    <recommendedName>
        <fullName evidence="3">hydroxymethylglutaryl-CoA lyase</fullName>
        <ecNumber evidence="3">4.1.3.4</ecNumber>
    </recommendedName>
</protein>
<gene>
    <name evidence="8" type="ORF">PFR001_LOCUS7190</name>
    <name evidence="9" type="ORF">PFR002_LOCUS6980</name>
</gene>
<dbReference type="InterPro" id="IPR000891">
    <property type="entry name" value="PYR_CT"/>
</dbReference>
<dbReference type="Pfam" id="PF00682">
    <property type="entry name" value="HMGL-like"/>
    <property type="match status" value="1"/>
</dbReference>
<dbReference type="GO" id="GO:0004419">
    <property type="term" value="F:hydroxymethylglutaryl-CoA lyase activity"/>
    <property type="evidence" value="ECO:0007669"/>
    <property type="project" value="UniProtKB-EC"/>
</dbReference>
<comment type="catalytic activity">
    <reaction evidence="6">
        <text>(3S)-3-hydroxy-3-methylglutaryl-CoA = acetoacetate + acetyl-CoA</text>
        <dbReference type="Rhea" id="RHEA:24404"/>
        <dbReference type="ChEBI" id="CHEBI:13705"/>
        <dbReference type="ChEBI" id="CHEBI:43074"/>
        <dbReference type="ChEBI" id="CHEBI:57288"/>
        <dbReference type="EC" id="4.1.3.4"/>
    </reaction>
</comment>
<dbReference type="NCBIfam" id="NF004283">
    <property type="entry name" value="PRK05692.1"/>
    <property type="match status" value="1"/>
</dbReference>
<dbReference type="PANTHER" id="PTHR42738:SF7">
    <property type="entry name" value="HYDROXYMETHYLGLUTARYL-COA LYASE"/>
    <property type="match status" value="1"/>
</dbReference>
<evidence type="ECO:0000313" key="8">
    <source>
        <dbReference type="EMBL" id="CAH0491957.1"/>
    </source>
</evidence>
<dbReference type="FunFam" id="3.20.20.70:FF:000201">
    <property type="entry name" value="Hydroxymethylglutaryl-CoA lyase"/>
    <property type="match status" value="1"/>
</dbReference>
<dbReference type="InterPro" id="IPR013785">
    <property type="entry name" value="Aldolase_TIM"/>
</dbReference>
<keyword evidence="10" id="KW-1185">Reference proteome</keyword>
<evidence type="ECO:0000256" key="3">
    <source>
        <dbReference type="ARBA" id="ARBA00012910"/>
    </source>
</evidence>
<dbReference type="Proteomes" id="UP001159659">
    <property type="component" value="Unassembled WGS sequence"/>
</dbReference>
<dbReference type="GO" id="GO:0046872">
    <property type="term" value="F:metal ion binding"/>
    <property type="evidence" value="ECO:0007669"/>
    <property type="project" value="UniProtKB-KW"/>
</dbReference>
<reference evidence="8 10" key="1">
    <citation type="submission" date="2021-11" db="EMBL/GenBank/DDBJ databases">
        <authorList>
            <person name="Islam A."/>
            <person name="Islam S."/>
            <person name="Flora M.S."/>
            <person name="Rahman M."/>
            <person name="Ziaur R.M."/>
            <person name="Epstein J.H."/>
            <person name="Hassan M."/>
            <person name="Klassen M."/>
            <person name="Woodard K."/>
            <person name="Webb A."/>
            <person name="Webby R.J."/>
            <person name="El Zowalaty M.E."/>
        </authorList>
    </citation>
    <scope>NUCLEOTIDE SEQUENCE [LARGE SCALE GENOMIC DNA]</scope>
    <source>
        <strain evidence="8">Pf1</strain>
    </source>
</reference>
<dbReference type="EC" id="4.1.3.4" evidence="3"/>
<dbReference type="GO" id="GO:0046951">
    <property type="term" value="P:ketone body biosynthetic process"/>
    <property type="evidence" value="ECO:0007669"/>
    <property type="project" value="TreeGrafter"/>
</dbReference>
<evidence type="ECO:0000313" key="10">
    <source>
        <dbReference type="Proteomes" id="UP001157938"/>
    </source>
</evidence>
<dbReference type="CDD" id="cd07938">
    <property type="entry name" value="DRE_TIM_HMGL"/>
    <property type="match status" value="1"/>
</dbReference>
<organism evidence="9 11">
    <name type="scientific">Peronospora farinosa</name>
    <dbReference type="NCBI Taxonomy" id="134698"/>
    <lineage>
        <taxon>Eukaryota</taxon>
        <taxon>Sar</taxon>
        <taxon>Stramenopiles</taxon>
        <taxon>Oomycota</taxon>
        <taxon>Peronosporomycetes</taxon>
        <taxon>Peronosporales</taxon>
        <taxon>Peronosporaceae</taxon>
        <taxon>Peronospora</taxon>
    </lineage>
</organism>
<keyword evidence="4" id="KW-0479">Metal-binding</keyword>
<reference evidence="9" key="2">
    <citation type="submission" date="2022-12" db="EMBL/GenBank/DDBJ databases">
        <authorList>
            <person name="Webb A."/>
        </authorList>
    </citation>
    <scope>NUCLEOTIDE SEQUENCE</scope>
    <source>
        <strain evidence="9">Pf2</strain>
    </source>
</reference>
<keyword evidence="5" id="KW-0456">Lyase</keyword>
<dbReference type="PROSITE" id="PS01062">
    <property type="entry name" value="HMG_COA_LYASE"/>
    <property type="match status" value="1"/>
</dbReference>
<accession>A0AAV0U805</accession>
<evidence type="ECO:0000313" key="9">
    <source>
        <dbReference type="EMBL" id="CAI5732762.1"/>
    </source>
</evidence>
<evidence type="ECO:0000313" key="11">
    <source>
        <dbReference type="Proteomes" id="UP001159659"/>
    </source>
</evidence>
<name>A0AAV0U805_9STRA</name>
<dbReference type="EMBL" id="CANTFK010000899">
    <property type="protein sequence ID" value="CAI5732762.1"/>
    <property type="molecule type" value="Genomic_DNA"/>
</dbReference>
<evidence type="ECO:0000256" key="4">
    <source>
        <dbReference type="ARBA" id="ARBA00022723"/>
    </source>
</evidence>
<evidence type="ECO:0000256" key="6">
    <source>
        <dbReference type="ARBA" id="ARBA00049877"/>
    </source>
</evidence>
<dbReference type="AlphaFoldDB" id="A0AAV0U805"/>
<sequence length="327" mass="34757">MTSRMMTTVGKKFLSRATTAVTYPPFVRIVEVGPRDGLQNEKTFVSTNDKVTFINLLSETGLVAIETTSFVSPKWVPQMADNREVLKGILRKRGVVYPVLTPNLKVVQGFDHAVEAGANEVAIFGAASEAFSHKNINCSIQESLERFQPVCEKADGLGIRVRGYVSCVVGCPYQGSVEPSAVADVALKMLEMGCYEVSLSDTIGIGNPASTLAMLQAVKQVVPVENLAVHFHDTYGQALANILVALQEGIAVVDSSVAGLGGCPYANGASGNVATEDVLYMLHGLGIKTGVDLLKVITAGEFITNVLGRSTHSKVAIALASKKISRL</sequence>
<dbReference type="Gene3D" id="3.20.20.70">
    <property type="entry name" value="Aldolase class I"/>
    <property type="match status" value="1"/>
</dbReference>
<dbReference type="PANTHER" id="PTHR42738">
    <property type="entry name" value="HYDROXYMETHYLGLUTARYL-COA LYASE"/>
    <property type="match status" value="1"/>
</dbReference>
<comment type="pathway">
    <text evidence="1">Metabolic intermediate metabolism; (S)-3-hydroxy-3-methylglutaryl-CoA degradation; acetoacetate from (S)-3-hydroxy-3-methylglutaryl-CoA: step 1/1.</text>
</comment>
<comment type="caution">
    <text evidence="9">The sequence shown here is derived from an EMBL/GenBank/DDBJ whole genome shotgun (WGS) entry which is preliminary data.</text>
</comment>
<feature type="domain" description="Pyruvate carboxyltransferase" evidence="7">
    <location>
        <begin position="27"/>
        <end position="297"/>
    </location>
</feature>
<evidence type="ECO:0000259" key="7">
    <source>
        <dbReference type="PROSITE" id="PS50991"/>
    </source>
</evidence>
<comment type="similarity">
    <text evidence="2">Belongs to the HMG-CoA lyase family.</text>
</comment>
<dbReference type="InterPro" id="IPR043594">
    <property type="entry name" value="HMGL"/>
</dbReference>